<reference evidence="1" key="1">
    <citation type="submission" date="2019-04" db="EMBL/GenBank/DDBJ databases">
        <authorList>
            <consortium name="Science for Life Laboratories"/>
        </authorList>
    </citation>
    <scope>NUCLEOTIDE SEQUENCE</scope>
    <source>
        <strain evidence="1">MBLW1</strain>
    </source>
</reference>
<name>A0A6C2YS14_9BACT</name>
<dbReference type="EMBL" id="LR586016">
    <property type="protein sequence ID" value="VIP04266.1"/>
    <property type="molecule type" value="Genomic_DNA"/>
</dbReference>
<evidence type="ECO:0000313" key="2">
    <source>
        <dbReference type="Proteomes" id="UP000464378"/>
    </source>
</evidence>
<dbReference type="EMBL" id="LR593887">
    <property type="protein sequence ID" value="VTS05895.1"/>
    <property type="molecule type" value="Genomic_DNA"/>
</dbReference>
<organism evidence="1">
    <name type="scientific">Tuwongella immobilis</name>
    <dbReference type="NCBI Taxonomy" id="692036"/>
    <lineage>
        <taxon>Bacteria</taxon>
        <taxon>Pseudomonadati</taxon>
        <taxon>Planctomycetota</taxon>
        <taxon>Planctomycetia</taxon>
        <taxon>Gemmatales</taxon>
        <taxon>Gemmataceae</taxon>
        <taxon>Tuwongella</taxon>
    </lineage>
</organism>
<dbReference type="RefSeq" id="WP_162659367.1">
    <property type="nucleotide sequence ID" value="NZ_LR593887.1"/>
</dbReference>
<dbReference type="InParanoid" id="A0A6C2YS14"/>
<sequence>MYTSLDRIDIVTQGPDGRHRFIQTDHRSPEEIEQEPELSVLYALIRILNPRRATLEGVEDPIVVYHTQHPLPRYMRQTIRSAGGELMLNSEIEPWNEGDVALDMDAILESTMESLAEWLRETYHLTPDVAGLSKLEHLLAERSPNSESDEVNYWASVIYLGCYTGELIRKGIGGQWITCDSGTLPIALETTFREEPATVNPLGKAIKRFDNGPDDSPVGLVKMLLSQTIPPQSEPTGGS</sequence>
<keyword evidence="2" id="KW-1185">Reference proteome</keyword>
<dbReference type="AlphaFoldDB" id="A0A6C2YS14"/>
<evidence type="ECO:0000313" key="1">
    <source>
        <dbReference type="EMBL" id="VIP04266.1"/>
    </source>
</evidence>
<dbReference type="KEGG" id="tim:GMBLW1_49270"/>
<proteinExistence type="predicted"/>
<gene>
    <name evidence="1" type="ORF">GMBLW1_49270</name>
</gene>
<protein>
    <submittedName>
        <fullName evidence="1">Uncharacterized protein</fullName>
    </submittedName>
</protein>
<accession>A0A6C2YS14</accession>
<dbReference type="Proteomes" id="UP000464378">
    <property type="component" value="Chromosome"/>
</dbReference>